<evidence type="ECO:0000313" key="3">
    <source>
        <dbReference type="EMBL" id="CUQ15180.1"/>
    </source>
</evidence>
<dbReference type="Proteomes" id="UP000095765">
    <property type="component" value="Unassembled WGS sequence"/>
</dbReference>
<accession>A0A174U6B6</accession>
<keyword evidence="1" id="KW-0472">Membrane</keyword>
<gene>
    <name evidence="3" type="ORF">ERS852551_03333</name>
</gene>
<dbReference type="OrthoDB" id="1860940at2"/>
<feature type="domain" description="DZANK-type" evidence="2">
    <location>
        <begin position="3"/>
        <end position="61"/>
    </location>
</feature>
<dbReference type="Pfam" id="PF12773">
    <property type="entry name" value="DZR"/>
    <property type="match status" value="1"/>
</dbReference>
<dbReference type="AlphaFoldDB" id="A0A174U6B6"/>
<evidence type="ECO:0000256" key="1">
    <source>
        <dbReference type="SAM" id="Phobius"/>
    </source>
</evidence>
<feature type="transmembrane region" description="Helical" evidence="1">
    <location>
        <begin position="101"/>
        <end position="119"/>
    </location>
</feature>
<keyword evidence="1" id="KW-1133">Transmembrane helix</keyword>
<keyword evidence="1" id="KW-0812">Transmembrane</keyword>
<proteinExistence type="predicted"/>
<dbReference type="EMBL" id="CZBE01000030">
    <property type="protein sequence ID" value="CUQ15180.1"/>
    <property type="molecule type" value="Genomic_DNA"/>
</dbReference>
<dbReference type="RefSeq" id="WP_055245987.1">
    <property type="nucleotide sequence ID" value="NZ_CABIWA010000008.1"/>
</dbReference>
<organism evidence="3 4">
    <name type="scientific">Anaerotruncus colihominis</name>
    <dbReference type="NCBI Taxonomy" id="169435"/>
    <lineage>
        <taxon>Bacteria</taxon>
        <taxon>Bacillati</taxon>
        <taxon>Bacillota</taxon>
        <taxon>Clostridia</taxon>
        <taxon>Eubacteriales</taxon>
        <taxon>Oscillospiraceae</taxon>
        <taxon>Anaerotruncus</taxon>
    </lineage>
</organism>
<reference evidence="3 4" key="1">
    <citation type="submission" date="2015-09" db="EMBL/GenBank/DDBJ databases">
        <authorList>
            <consortium name="Pathogen Informatics"/>
        </authorList>
    </citation>
    <scope>NUCLEOTIDE SEQUENCE [LARGE SCALE GENOMIC DNA]</scope>
    <source>
        <strain evidence="3 4">2789STDY5834939</strain>
    </source>
</reference>
<name>A0A174U6B6_9FIRM</name>
<evidence type="ECO:0000259" key="2">
    <source>
        <dbReference type="Pfam" id="PF12773"/>
    </source>
</evidence>
<sequence>MVCPSCGRRIPRKSQYCLHCGASAAAFKSAVENGDGSPVRTCILCGAPLPEDSTADVCERCLSGQTPLHPTEPEPELLPAFEQSAPDDTATAKKHLPILKWLLFIFILLAAAAAALFFLRSYNTGDSADLASSAAHTTALSEDEQYAVSCAQEMVTAAAYDPGSVHFRKSDLSVQFDGSVYTVTQTFDRRIASGESVTQPYMAVLSLNSGAGSGYKPLSLKVGDDVLYDYRTTQ</sequence>
<protein>
    <submittedName>
        <fullName evidence="3">Double zinc ribbon</fullName>
    </submittedName>
</protein>
<evidence type="ECO:0000313" key="4">
    <source>
        <dbReference type="Proteomes" id="UP000095765"/>
    </source>
</evidence>
<dbReference type="InterPro" id="IPR025874">
    <property type="entry name" value="DZR"/>
</dbReference>